<dbReference type="Proteomes" id="UP001190700">
    <property type="component" value="Unassembled WGS sequence"/>
</dbReference>
<evidence type="ECO:0000256" key="1">
    <source>
        <dbReference type="SAM" id="Phobius"/>
    </source>
</evidence>
<reference evidence="2 3" key="1">
    <citation type="journal article" date="2015" name="Genome Biol. Evol.">
        <title>Comparative Genomics of a Bacterivorous Green Alga Reveals Evolutionary Causalities and Consequences of Phago-Mixotrophic Mode of Nutrition.</title>
        <authorList>
            <person name="Burns J.A."/>
            <person name="Paasch A."/>
            <person name="Narechania A."/>
            <person name="Kim E."/>
        </authorList>
    </citation>
    <scope>NUCLEOTIDE SEQUENCE [LARGE SCALE GENOMIC DNA]</scope>
    <source>
        <strain evidence="2 3">PLY_AMNH</strain>
    </source>
</reference>
<keyword evidence="1" id="KW-1133">Transmembrane helix</keyword>
<dbReference type="AlphaFoldDB" id="A0AAE0F248"/>
<evidence type="ECO:0000313" key="3">
    <source>
        <dbReference type="Proteomes" id="UP001190700"/>
    </source>
</evidence>
<dbReference type="EMBL" id="LGRX02027483">
    <property type="protein sequence ID" value="KAK3249276.1"/>
    <property type="molecule type" value="Genomic_DNA"/>
</dbReference>
<sequence length="176" mass="17865">MDVQEELRDLRHQIGEAISMGQVSVPPEKSPSFAGVSAESRRLMMPLAGGALSGAGGAPPSFMAHVTVPTEEFPGGVDLVVGCGVPPFGMRPSFIMLACFVGPLCFGIAGAAAGLGDMGAGDDGISVTEDPVMRKGALAACIRGWTSCPPTEARHQVLRLFAAAGGGMAAAAPGRW</sequence>
<proteinExistence type="predicted"/>
<accession>A0AAE0F248</accession>
<name>A0AAE0F248_9CHLO</name>
<organism evidence="2 3">
    <name type="scientific">Cymbomonas tetramitiformis</name>
    <dbReference type="NCBI Taxonomy" id="36881"/>
    <lineage>
        <taxon>Eukaryota</taxon>
        <taxon>Viridiplantae</taxon>
        <taxon>Chlorophyta</taxon>
        <taxon>Pyramimonadophyceae</taxon>
        <taxon>Pyramimonadales</taxon>
        <taxon>Pyramimonadaceae</taxon>
        <taxon>Cymbomonas</taxon>
    </lineage>
</organism>
<feature type="transmembrane region" description="Helical" evidence="1">
    <location>
        <begin position="94"/>
        <end position="115"/>
    </location>
</feature>
<evidence type="ECO:0000313" key="2">
    <source>
        <dbReference type="EMBL" id="KAK3249276.1"/>
    </source>
</evidence>
<protein>
    <submittedName>
        <fullName evidence="2">Uncharacterized protein</fullName>
    </submittedName>
</protein>
<comment type="caution">
    <text evidence="2">The sequence shown here is derived from an EMBL/GenBank/DDBJ whole genome shotgun (WGS) entry which is preliminary data.</text>
</comment>
<keyword evidence="1" id="KW-0812">Transmembrane</keyword>
<keyword evidence="1" id="KW-0472">Membrane</keyword>
<gene>
    <name evidence="2" type="ORF">CYMTET_41288</name>
</gene>
<keyword evidence="3" id="KW-1185">Reference proteome</keyword>